<dbReference type="PANTHER" id="PTHR43877">
    <property type="entry name" value="AMINOALKYLPHOSPHONATE N-ACETYLTRANSFERASE-RELATED-RELATED"/>
    <property type="match status" value="1"/>
</dbReference>
<feature type="domain" description="N-acetyltransferase" evidence="3">
    <location>
        <begin position="23"/>
        <end position="180"/>
    </location>
</feature>
<gene>
    <name evidence="4" type="ORF">AVDCRST_MAG63-4049</name>
</gene>
<name>A0A6J4JSY5_9BACT</name>
<dbReference type="SUPFAM" id="SSF55729">
    <property type="entry name" value="Acyl-CoA N-acyltransferases (Nat)"/>
    <property type="match status" value="1"/>
</dbReference>
<dbReference type="AlphaFoldDB" id="A0A6J4JSY5"/>
<sequence length="328" mass="35054">MNPSNEPPAEAAPGASGLGMAGITLRAMGREDWSEVADLIYASTNGWYEANGKAAIFGGDPNDVQVFCSVYEALDPGCCVLAVDDETGRIAGSCFFHPRPTHVSLGIMNVHPAHFGRGVARRLLRFIADLADGKNLPVRLVSSAMNLDSFSLYTRAGFVPRTAYQDMVLDGPLPADLGAPLPERARVRDAKPNDAPAMAALERELNHIDRGQDYAYFLENAEGIWHASVLVNEAGGLDGFLVSVAHPASNMLGPGVARTQGQAAALIAMELKRHPAKPVFLVPVECAELVQTLYGWGARNCELHFAQVRGAWRAPAGVVLPTFLPETG</sequence>
<dbReference type="Pfam" id="PF00583">
    <property type="entry name" value="Acetyltransf_1"/>
    <property type="match status" value="1"/>
</dbReference>
<keyword evidence="1" id="KW-0808">Transferase</keyword>
<evidence type="ECO:0000313" key="4">
    <source>
        <dbReference type="EMBL" id="CAA9286708.1"/>
    </source>
</evidence>
<dbReference type="PROSITE" id="PS51186">
    <property type="entry name" value="GNAT"/>
    <property type="match status" value="1"/>
</dbReference>
<protein>
    <recommendedName>
        <fullName evidence="3">N-acetyltransferase domain-containing protein</fullName>
    </recommendedName>
</protein>
<dbReference type="InterPro" id="IPR000182">
    <property type="entry name" value="GNAT_dom"/>
</dbReference>
<dbReference type="Gene3D" id="3.40.630.30">
    <property type="match status" value="1"/>
</dbReference>
<dbReference type="InterPro" id="IPR016181">
    <property type="entry name" value="Acyl_CoA_acyltransferase"/>
</dbReference>
<accession>A0A6J4JSY5</accession>
<organism evidence="4">
    <name type="scientific">uncultured Armatimonadetes bacterium</name>
    <dbReference type="NCBI Taxonomy" id="157466"/>
    <lineage>
        <taxon>Bacteria</taxon>
        <taxon>Bacillati</taxon>
        <taxon>Armatimonadota</taxon>
        <taxon>environmental samples</taxon>
    </lineage>
</organism>
<dbReference type="GO" id="GO:0016747">
    <property type="term" value="F:acyltransferase activity, transferring groups other than amino-acyl groups"/>
    <property type="evidence" value="ECO:0007669"/>
    <property type="project" value="InterPro"/>
</dbReference>
<reference evidence="4" key="1">
    <citation type="submission" date="2020-02" db="EMBL/GenBank/DDBJ databases">
        <authorList>
            <person name="Meier V. D."/>
        </authorList>
    </citation>
    <scope>NUCLEOTIDE SEQUENCE</scope>
    <source>
        <strain evidence="4">AVDCRST_MAG63</strain>
    </source>
</reference>
<dbReference type="PANTHER" id="PTHR43877:SF2">
    <property type="entry name" value="AMINOALKYLPHOSPHONATE N-ACETYLTRANSFERASE-RELATED"/>
    <property type="match status" value="1"/>
</dbReference>
<evidence type="ECO:0000256" key="2">
    <source>
        <dbReference type="ARBA" id="ARBA00023315"/>
    </source>
</evidence>
<proteinExistence type="predicted"/>
<dbReference type="InterPro" id="IPR050832">
    <property type="entry name" value="Bact_Acetyltransf"/>
</dbReference>
<keyword evidence="2" id="KW-0012">Acyltransferase</keyword>
<evidence type="ECO:0000259" key="3">
    <source>
        <dbReference type="PROSITE" id="PS51186"/>
    </source>
</evidence>
<dbReference type="EMBL" id="CADCTO010000552">
    <property type="protein sequence ID" value="CAA9286708.1"/>
    <property type="molecule type" value="Genomic_DNA"/>
</dbReference>
<evidence type="ECO:0000256" key="1">
    <source>
        <dbReference type="ARBA" id="ARBA00022679"/>
    </source>
</evidence>
<dbReference type="CDD" id="cd04301">
    <property type="entry name" value="NAT_SF"/>
    <property type="match status" value="1"/>
</dbReference>